<feature type="compositionally biased region" description="Basic and acidic residues" evidence="1">
    <location>
        <begin position="524"/>
        <end position="545"/>
    </location>
</feature>
<dbReference type="OMA" id="QDFCFQP"/>
<dbReference type="InParanoid" id="F1LTK0"/>
<dbReference type="RefSeq" id="XP_001073960.1">
    <property type="nucleotide sequence ID" value="XM_001073960.6"/>
</dbReference>
<dbReference type="STRING" id="10116.ENSRNOP00000034943"/>
<feature type="compositionally biased region" description="Polar residues" evidence="1">
    <location>
        <begin position="596"/>
        <end position="619"/>
    </location>
</feature>
<dbReference type="Ensembl" id="ENSRNOT00000030895.7">
    <property type="protein sequence ID" value="ENSRNOP00000034943.6"/>
    <property type="gene ID" value="ENSRNOG00000027102.8"/>
</dbReference>
<dbReference type="Proteomes" id="UP000002494">
    <property type="component" value="Chromosome 1"/>
</dbReference>
<feature type="compositionally biased region" description="Basic and acidic residues" evidence="1">
    <location>
        <begin position="818"/>
        <end position="837"/>
    </location>
</feature>
<dbReference type="AlphaFoldDB" id="F1LTK0"/>
<dbReference type="AGR" id="RGD:1582830"/>
<proteinExistence type="predicted"/>
<feature type="region of interest" description="Disordered" evidence="1">
    <location>
        <begin position="495"/>
        <end position="785"/>
    </location>
</feature>
<dbReference type="PaxDb" id="10116-ENSRNOP00000034943"/>
<feature type="region of interest" description="Disordered" evidence="1">
    <location>
        <begin position="818"/>
        <end position="839"/>
    </location>
</feature>
<dbReference type="InterPro" id="IPR040292">
    <property type="entry name" value="C2orf78-like"/>
</dbReference>
<accession>F1LTK0</accession>
<reference evidence="3" key="2">
    <citation type="submission" date="2025-08" db="UniProtKB">
        <authorList>
            <consortium name="Ensembl"/>
        </authorList>
    </citation>
    <scope>IDENTIFICATION</scope>
    <source>
        <strain evidence="3">Brown Norway</strain>
    </source>
</reference>
<dbReference type="VEuPathDB" id="HostDB:ENSRNOG00000027102"/>
<dbReference type="HOGENOM" id="CLU_016596_0_0_1"/>
<evidence type="ECO:0000313" key="3">
    <source>
        <dbReference type="Ensembl" id="ENSRNOP00000034943.6"/>
    </source>
</evidence>
<dbReference type="Pfam" id="PF15442">
    <property type="entry name" value="DUF4629"/>
    <property type="match status" value="1"/>
</dbReference>
<gene>
    <name evidence="3 5" type="primary">C1h2orf78</name>
    <name evidence="5" type="synonym">LOC690284</name>
</gene>
<feature type="domain" description="DUF4629" evidence="2">
    <location>
        <begin position="443"/>
        <end position="588"/>
    </location>
</feature>
<keyword evidence="4" id="KW-1185">Reference proteome</keyword>
<evidence type="ECO:0000313" key="5">
    <source>
        <dbReference type="RGD" id="1582830"/>
    </source>
</evidence>
<organism evidence="3 4">
    <name type="scientific">Rattus norvegicus</name>
    <name type="common">Rat</name>
    <dbReference type="NCBI Taxonomy" id="10116"/>
    <lineage>
        <taxon>Eukaryota</taxon>
        <taxon>Metazoa</taxon>
        <taxon>Chordata</taxon>
        <taxon>Craniata</taxon>
        <taxon>Vertebrata</taxon>
        <taxon>Euteleostomi</taxon>
        <taxon>Mammalia</taxon>
        <taxon>Eutheria</taxon>
        <taxon>Euarchontoglires</taxon>
        <taxon>Glires</taxon>
        <taxon>Rodentia</taxon>
        <taxon>Myomorpha</taxon>
        <taxon>Muroidea</taxon>
        <taxon>Muridae</taxon>
        <taxon>Murinae</taxon>
        <taxon>Rattus</taxon>
    </lineage>
</organism>
<name>F1LTK0_RAT</name>
<evidence type="ECO:0000313" key="4">
    <source>
        <dbReference type="Proteomes" id="UP000002494"/>
    </source>
</evidence>
<dbReference type="PANTHER" id="PTHR31466">
    <property type="entry name" value="GENE 5591-RELATED"/>
    <property type="match status" value="1"/>
</dbReference>
<sequence length="866" mass="94234">MSENFQSSPFFGTERARQLSLPVLSNSTQSAGRVCNISRVSTPDMNSPWLLPSASSTSLQPLMGNAYLNPHAGTTMLTVLTEQGQISTSAPSYPGALKWDFPGSRDGREEALQGVNVTIIDQDTTLSSLAITNQCDKILDPSAIVPFYPTLSASFVQVTPPQMPNQGYSLAPSYQDGSSQVYYYEHNSLGPLIAGEFGQCLQAHGSMPYPGSQTSAIQPEMVMVLKEIQPRNVQIPLFTSAFSYSTSAQSNSLPVVQMETSLGLPPSGQTHCQLQSPELYSTCAQVSQIRPSAVNGDRALTAPIHSPSEFLALPPAPSLEQTENKNVNEINDEFLKTLDAYEGTKENQDTSIVTLAHPDLQQPLQCADTEGLRPKSASDIAHLEGISMGPKKLGGLENEIRSSFDFKDISTLEADIQLPQLLNTLTDIDQDQACENWKVISGPSDQVRKNKHKSSEPLEGAPQAKIQHQDLVEGEASVCVAGTSNKAIENMAKHLEGKAPKVAANKNKRGRKQGQEKPSGPENNSKKTDELKQSRKRVKAEEKPTVPKTKRKRNPPELSQTSFKKPRTHLGMHMLESVQVFHPLGKKSEKKPGISSLGSLRTFTSNKDPGPSPVTTAVLNMSCEGQGPPKSPRKTQIAESSASKECPSQSQYELPPAGKVKLVPLPFPTLDKPQARPISRKPLSLASHRPTTVHPVQPHSHSAQLTTHRPSQLAPVSTSSMASTKPASPISSSATGPSGTNLIQSSAVPQVATSRPVPHRASSHTSFQRELVSAAKNKVPSPPKPQTQYLLQDFSRQPIPWKKVDILGPVVSQPITKEQRPEREAMKRRAQQERENAVKNTATGKLQLFLQREKDMEISQYYGYAM</sequence>
<dbReference type="GeneTree" id="ENSGT00390000014208"/>
<dbReference type="InterPro" id="IPR027898">
    <property type="entry name" value="DUF4629"/>
</dbReference>
<dbReference type="GeneID" id="690284"/>
<feature type="compositionally biased region" description="Polar residues" evidence="1">
    <location>
        <begin position="637"/>
        <end position="652"/>
    </location>
</feature>
<reference evidence="3" key="1">
    <citation type="submission" date="2024-01" db="EMBL/GenBank/DDBJ databases">
        <title>GRCr8: a new rat reference genome assembly contstructed from accurate long reads and long range scaffolding.</title>
        <authorList>
            <person name="Doris P.A."/>
            <person name="Kalbfleisch T."/>
            <person name="Li K."/>
            <person name="Howe K."/>
            <person name="Wood J."/>
        </authorList>
    </citation>
    <scope>NUCLEOTIDE SEQUENCE [LARGE SCALE GENOMIC DNA]</scope>
    <source>
        <strain evidence="3">Brown Norway</strain>
    </source>
</reference>
<dbReference type="PANTHER" id="PTHR31466:SF10">
    <property type="entry name" value="MCG1026354, ISOFORM CRA_A-RELATED"/>
    <property type="match status" value="1"/>
</dbReference>
<evidence type="ECO:0000256" key="1">
    <source>
        <dbReference type="SAM" id="MobiDB-lite"/>
    </source>
</evidence>
<dbReference type="RGD" id="1582830">
    <property type="gene designation" value="C1h2orf78"/>
</dbReference>
<dbReference type="eggNOG" id="ENOG502SEP6">
    <property type="taxonomic scope" value="Eukaryota"/>
</dbReference>
<evidence type="ECO:0000259" key="2">
    <source>
        <dbReference type="Pfam" id="PF15442"/>
    </source>
</evidence>
<feature type="compositionally biased region" description="Polar residues" evidence="1">
    <location>
        <begin position="699"/>
        <end position="753"/>
    </location>
</feature>
<protein>
    <submittedName>
        <fullName evidence="3">Similar to human chromosome 2 open reading frame 78</fullName>
    </submittedName>
</protein>
<feature type="region of interest" description="Disordered" evidence="1">
    <location>
        <begin position="444"/>
        <end position="469"/>
    </location>
</feature>
<reference evidence="3" key="3">
    <citation type="submission" date="2025-09" db="UniProtKB">
        <authorList>
            <consortium name="Ensembl"/>
        </authorList>
    </citation>
    <scope>IDENTIFICATION</scope>
    <source>
        <strain evidence="3">Brown Norway</strain>
    </source>
</reference>
<dbReference type="Bgee" id="ENSRNOG00000027102">
    <property type="expression patterns" value="Expressed in testis"/>
</dbReference>